<accession>A0A8S5SWF8</accession>
<evidence type="ECO:0000313" key="1">
    <source>
        <dbReference type="EMBL" id="DAF55302.1"/>
    </source>
</evidence>
<reference evidence="1" key="1">
    <citation type="journal article" date="2021" name="Proc. Natl. Acad. Sci. U.S.A.">
        <title>A Catalog of Tens of Thousands of Viruses from Human Metagenomes Reveals Hidden Associations with Chronic Diseases.</title>
        <authorList>
            <person name="Tisza M.J."/>
            <person name="Buck C.B."/>
        </authorList>
    </citation>
    <scope>NUCLEOTIDE SEQUENCE</scope>
    <source>
        <strain evidence="1">CtZHD14</strain>
    </source>
</reference>
<dbReference type="EMBL" id="BK032687">
    <property type="protein sequence ID" value="DAF55302.1"/>
    <property type="molecule type" value="Genomic_DNA"/>
</dbReference>
<proteinExistence type="predicted"/>
<protein>
    <submittedName>
        <fullName evidence="1">Uncharacterized protein</fullName>
    </submittedName>
</protein>
<organism evidence="1">
    <name type="scientific">Siphoviridae sp. ctZHD14</name>
    <dbReference type="NCBI Taxonomy" id="2827891"/>
    <lineage>
        <taxon>Viruses</taxon>
        <taxon>Duplodnaviria</taxon>
        <taxon>Heunggongvirae</taxon>
        <taxon>Uroviricota</taxon>
        <taxon>Caudoviricetes</taxon>
    </lineage>
</organism>
<sequence length="176" mass="20778">MKFLIGYNEDSGFLVGELRFDNYFSFSCDCLLPYRESDINCYDIAAMYWNNLSAEDKLYLCELNNCSPLEMRKILRSNKRDLIHLNYEVDYTTMPKINDDVFFDLISCGQHDPREDDPDLFIPKTLFDRIMTAWDNYHLKNSCNSKEEYEALVDAISVCGFDNKETWCNFVLEKIK</sequence>
<name>A0A8S5SWF8_9CAUD</name>